<evidence type="ECO:0000259" key="6">
    <source>
        <dbReference type="PROSITE" id="PS51214"/>
    </source>
</evidence>
<evidence type="ECO:0000313" key="7">
    <source>
        <dbReference type="EMBL" id="CAB3396456.1"/>
    </source>
</evidence>
<feature type="domain" description="IBB" evidence="6">
    <location>
        <begin position="1"/>
        <end position="57"/>
    </location>
</feature>
<sequence>MDEGKTNHEGRSRLYKSNGFHDDFRRKRRDDGIQIRKQKRMDIFENRRKISQNFADNDEQANPMIIEIMNMLKCGDKQRETASIKEMATKMGINEISLKDLCGSDVLSTLAEMFCNRPKDDPMRSIIVDFFQFCSRNANDGAPLDHLAIESLCMMLLSDKLKRCLMWTVTHLIHNLHEYSPHVEEVSPLIEIISSGMQAVNRSLQNDAARACALLIEWPEIWDEIHTSNLLPLLVGSLASTQRDNQFTILRAIDFITQTTPKFTRVLIDAGLLENFMHLINCRGLSRDICFILSNLAAEGEGIIDMMITTNLLRSVAAFTLSHCCQSAKRSHIAYILEIDALPPFTDMLTCMDAELVLYILDAIEALLQYGEHNLVPESTNPVSVQLEEIGCREKLEFLSQSQNMEIHIKAYAILERISIYDVNDKPISLCEALVKDAYSAFTGRRP</sequence>
<dbReference type="OrthoDB" id="5862910at2759"/>
<dbReference type="InterPro" id="IPR002652">
    <property type="entry name" value="Importin-a_IBB"/>
</dbReference>
<proteinExistence type="inferred from homology"/>
<keyword evidence="2 4" id="KW-0813">Transport</keyword>
<keyword evidence="3" id="KW-0653">Protein transport</keyword>
<evidence type="ECO:0000256" key="2">
    <source>
        <dbReference type="ARBA" id="ARBA00022448"/>
    </source>
</evidence>
<evidence type="ECO:0000256" key="3">
    <source>
        <dbReference type="ARBA" id="ARBA00022927"/>
    </source>
</evidence>
<dbReference type="InterPro" id="IPR016024">
    <property type="entry name" value="ARM-type_fold"/>
</dbReference>
<gene>
    <name evidence="7" type="ORF">CBOVIS_LOCUS8</name>
</gene>
<comment type="similarity">
    <text evidence="1">Belongs to the importin alpha family.</text>
</comment>
<dbReference type="InterPro" id="IPR011989">
    <property type="entry name" value="ARM-like"/>
</dbReference>
<accession>A0A8S1E849</accession>
<dbReference type="GO" id="GO:0061608">
    <property type="term" value="F:nuclear import signal receptor activity"/>
    <property type="evidence" value="ECO:0007669"/>
    <property type="project" value="InterPro"/>
</dbReference>
<dbReference type="GO" id="GO:0006606">
    <property type="term" value="P:protein import into nucleus"/>
    <property type="evidence" value="ECO:0007669"/>
    <property type="project" value="InterPro"/>
</dbReference>
<reference evidence="7 8" key="1">
    <citation type="submission" date="2020-04" db="EMBL/GenBank/DDBJ databases">
        <authorList>
            <person name="Laetsch R D."/>
            <person name="Stevens L."/>
            <person name="Kumar S."/>
            <person name="Blaxter L. M."/>
        </authorList>
    </citation>
    <scope>NUCLEOTIDE SEQUENCE [LARGE SCALE GENOMIC DNA]</scope>
</reference>
<evidence type="ECO:0000313" key="8">
    <source>
        <dbReference type="Proteomes" id="UP000494206"/>
    </source>
</evidence>
<dbReference type="SUPFAM" id="SSF48371">
    <property type="entry name" value="ARM repeat"/>
    <property type="match status" value="1"/>
</dbReference>
<feature type="compositionally biased region" description="Basic and acidic residues" evidence="5">
    <location>
        <begin position="1"/>
        <end position="12"/>
    </location>
</feature>
<dbReference type="Pfam" id="PF01749">
    <property type="entry name" value="IBB"/>
    <property type="match status" value="1"/>
</dbReference>
<comment type="caution">
    <text evidence="7">The sequence shown here is derived from an EMBL/GenBank/DDBJ whole genome shotgun (WGS) entry which is preliminary data.</text>
</comment>
<dbReference type="PANTHER" id="PTHR23316">
    <property type="entry name" value="IMPORTIN ALPHA"/>
    <property type="match status" value="1"/>
</dbReference>
<feature type="compositionally biased region" description="Basic and acidic residues" evidence="5">
    <location>
        <begin position="19"/>
        <end position="30"/>
    </location>
</feature>
<feature type="region of interest" description="Disordered" evidence="5">
    <location>
        <begin position="1"/>
        <end position="30"/>
    </location>
</feature>
<protein>
    <recommendedName>
        <fullName evidence="6">IBB domain-containing protein</fullName>
    </recommendedName>
</protein>
<organism evidence="7 8">
    <name type="scientific">Caenorhabditis bovis</name>
    <dbReference type="NCBI Taxonomy" id="2654633"/>
    <lineage>
        <taxon>Eukaryota</taxon>
        <taxon>Metazoa</taxon>
        <taxon>Ecdysozoa</taxon>
        <taxon>Nematoda</taxon>
        <taxon>Chromadorea</taxon>
        <taxon>Rhabditida</taxon>
        <taxon>Rhabditina</taxon>
        <taxon>Rhabditomorpha</taxon>
        <taxon>Rhabditoidea</taxon>
        <taxon>Rhabditidae</taxon>
        <taxon>Peloderinae</taxon>
        <taxon>Caenorhabditis</taxon>
    </lineage>
</organism>
<name>A0A8S1E849_9PELO</name>
<dbReference type="AlphaFoldDB" id="A0A8S1E849"/>
<evidence type="ECO:0000256" key="4">
    <source>
        <dbReference type="PROSITE-ProRule" id="PRU00561"/>
    </source>
</evidence>
<dbReference type="Proteomes" id="UP000494206">
    <property type="component" value="Unassembled WGS sequence"/>
</dbReference>
<dbReference type="PROSITE" id="PS51214">
    <property type="entry name" value="IBB"/>
    <property type="match status" value="1"/>
</dbReference>
<dbReference type="Pfam" id="PF16186">
    <property type="entry name" value="Arm_3"/>
    <property type="match status" value="1"/>
</dbReference>
<evidence type="ECO:0000256" key="5">
    <source>
        <dbReference type="SAM" id="MobiDB-lite"/>
    </source>
</evidence>
<dbReference type="EMBL" id="CADEPM010000001">
    <property type="protein sequence ID" value="CAB3396456.1"/>
    <property type="molecule type" value="Genomic_DNA"/>
</dbReference>
<dbReference type="InterPro" id="IPR032413">
    <property type="entry name" value="Arm_3"/>
</dbReference>
<keyword evidence="8" id="KW-1185">Reference proteome</keyword>
<evidence type="ECO:0000256" key="1">
    <source>
        <dbReference type="ARBA" id="ARBA00010394"/>
    </source>
</evidence>
<dbReference type="Gene3D" id="1.25.10.10">
    <property type="entry name" value="Leucine-rich Repeat Variant"/>
    <property type="match status" value="1"/>
</dbReference>